<gene>
    <name evidence="1" type="ORF">OPV22_004201</name>
</gene>
<name>A0AAV8S2R2_ENSVE</name>
<dbReference type="Gene3D" id="3.30.200.20">
    <property type="entry name" value="Phosphorylase Kinase, domain 1"/>
    <property type="match status" value="1"/>
</dbReference>
<dbReference type="AlphaFoldDB" id="A0AAV8S2R2"/>
<dbReference type="InterPro" id="IPR011009">
    <property type="entry name" value="Kinase-like_dom_sf"/>
</dbReference>
<sequence length="151" mass="16683">MWSPTLRVGLHTIRGATRAEGELWAVSGPEGRVGASGGRPHPGTEDWVQVLRDGVAGTQRQVGREVAVKDIDKKQVDSTVRDGLLKESHISHPNILRLCQGIETEDKIFITAEGLNILRGINLIHRDLKPQGIICMRQKFFRSKPSSLTSE</sequence>
<protein>
    <recommendedName>
        <fullName evidence="3">Protein kinase domain-containing protein</fullName>
    </recommendedName>
</protein>
<dbReference type="Proteomes" id="UP001222027">
    <property type="component" value="Unassembled WGS sequence"/>
</dbReference>
<keyword evidence="2" id="KW-1185">Reference proteome</keyword>
<reference evidence="1 2" key="1">
    <citation type="submission" date="2022-12" db="EMBL/GenBank/DDBJ databases">
        <title>Chromosome-scale assembly of the Ensete ventricosum genome.</title>
        <authorList>
            <person name="Dussert Y."/>
            <person name="Stocks J."/>
            <person name="Wendawek A."/>
            <person name="Woldeyes F."/>
            <person name="Nichols R.A."/>
            <person name="Borrell J.S."/>
        </authorList>
    </citation>
    <scope>NUCLEOTIDE SEQUENCE [LARGE SCALE GENOMIC DNA]</scope>
    <source>
        <strain evidence="2">cv. Maze</strain>
        <tissue evidence="1">Seeds</tissue>
    </source>
</reference>
<accession>A0AAV8S2R2</accession>
<proteinExistence type="predicted"/>
<evidence type="ECO:0000313" key="2">
    <source>
        <dbReference type="Proteomes" id="UP001222027"/>
    </source>
</evidence>
<dbReference type="SUPFAM" id="SSF56112">
    <property type="entry name" value="Protein kinase-like (PK-like)"/>
    <property type="match status" value="1"/>
</dbReference>
<evidence type="ECO:0000313" key="1">
    <source>
        <dbReference type="EMBL" id="KAJ8513767.1"/>
    </source>
</evidence>
<dbReference type="EMBL" id="JAQQAF010000001">
    <property type="protein sequence ID" value="KAJ8513767.1"/>
    <property type="molecule type" value="Genomic_DNA"/>
</dbReference>
<comment type="caution">
    <text evidence="1">The sequence shown here is derived from an EMBL/GenBank/DDBJ whole genome shotgun (WGS) entry which is preliminary data.</text>
</comment>
<evidence type="ECO:0008006" key="3">
    <source>
        <dbReference type="Google" id="ProtNLM"/>
    </source>
</evidence>
<organism evidence="1 2">
    <name type="scientific">Ensete ventricosum</name>
    <name type="common">Abyssinian banana</name>
    <name type="synonym">Musa ensete</name>
    <dbReference type="NCBI Taxonomy" id="4639"/>
    <lineage>
        <taxon>Eukaryota</taxon>
        <taxon>Viridiplantae</taxon>
        <taxon>Streptophyta</taxon>
        <taxon>Embryophyta</taxon>
        <taxon>Tracheophyta</taxon>
        <taxon>Spermatophyta</taxon>
        <taxon>Magnoliopsida</taxon>
        <taxon>Liliopsida</taxon>
        <taxon>Zingiberales</taxon>
        <taxon>Musaceae</taxon>
        <taxon>Ensete</taxon>
    </lineage>
</organism>